<accession>A0A8H4N8T5</accession>
<dbReference type="PANTHER" id="PTHR46411:SF3">
    <property type="entry name" value="AAA+ ATPASE DOMAIN-CONTAINING PROTEIN"/>
    <property type="match status" value="1"/>
</dbReference>
<protein>
    <submittedName>
        <fullName evidence="3">ATPase AAA+ type core</fullName>
    </submittedName>
</protein>
<dbReference type="InterPro" id="IPR027417">
    <property type="entry name" value="P-loop_NTPase"/>
</dbReference>
<dbReference type="InterPro" id="IPR054289">
    <property type="entry name" value="DUF7025"/>
</dbReference>
<sequence length="692" mass="77793">MSNSHQDLSLNAEAQIENIIRQMTQPAGPKAGGAKPNGNESKDEKQYLPPGTLPRVRDLYQSKPDSNGKVSWTTAYPDDLEDPPENADAAQYALIVRHTKCYDGRRKLRVASMVIQSPLLKKVLGKVFDKYPGVTANLERLEFSAPFKPFVHRWEKFIEARANETDADTKEHVELLWSVLEEELRTTISEKRDLLSNGVITYSAVWTIFEPGVLVYSNDDGIDRAFLLNDGSYSCNPPQFNLGVRSIDWDGEEFGFVQTCLEIPAFAGTCPITSLPAYPLHYHSEVKQMKKSLVARGRLFEAYKGYHFKAYEGVCIGYGPWGPTRFSVNSRIIIDTYAFNRFNPNRKVRVSRIKAVNTQAATFSDEEYDTDYDDYCSDEDFDDDERGLVKPAAPVVPEEATEPGLTEDQLLVCTDVLRGYSLKDKKWMKFPIGGVKEIEWNEQAFDSLVAPPEQKDLILAFAQTQAKNKDCFDDVISGKGRGIIMLLSGPPGVGKTLTAESVAEVMKVPLFVMSAGDLGTEPSEVESALSNILEMNTKWNAILLLDEADVFLEARSAHDLERNKLVSIFLRLLEYYEGILFLTTNRVENIDAAFESRIHLSLQYEHLDFESRRHVWATFLARIASVDPFADEQLDRLAQRSMNGRQIKNVLKTSQLLATKKEAPLCFAHVETVLKLREANALLKNGLTNGKA</sequence>
<keyword evidence="4" id="KW-1185">Reference proteome</keyword>
<proteinExistence type="predicted"/>
<dbReference type="Gene3D" id="3.40.50.300">
    <property type="entry name" value="P-loop containing nucleotide triphosphate hydrolases"/>
    <property type="match status" value="1"/>
</dbReference>
<feature type="region of interest" description="Disordered" evidence="1">
    <location>
        <begin position="1"/>
        <end position="84"/>
    </location>
</feature>
<dbReference type="OrthoDB" id="10042665at2759"/>
<dbReference type="GO" id="GO:0016887">
    <property type="term" value="F:ATP hydrolysis activity"/>
    <property type="evidence" value="ECO:0007669"/>
    <property type="project" value="InterPro"/>
</dbReference>
<evidence type="ECO:0000313" key="4">
    <source>
        <dbReference type="Proteomes" id="UP000572817"/>
    </source>
</evidence>
<gene>
    <name evidence="3" type="ORF">GTA08_BOTSDO04967</name>
</gene>
<dbReference type="SMART" id="SM00382">
    <property type="entry name" value="AAA"/>
    <property type="match status" value="1"/>
</dbReference>
<dbReference type="AlphaFoldDB" id="A0A8H4N8T5"/>
<organism evidence="3 4">
    <name type="scientific">Botryosphaeria dothidea</name>
    <dbReference type="NCBI Taxonomy" id="55169"/>
    <lineage>
        <taxon>Eukaryota</taxon>
        <taxon>Fungi</taxon>
        <taxon>Dikarya</taxon>
        <taxon>Ascomycota</taxon>
        <taxon>Pezizomycotina</taxon>
        <taxon>Dothideomycetes</taxon>
        <taxon>Dothideomycetes incertae sedis</taxon>
        <taxon>Botryosphaeriales</taxon>
        <taxon>Botryosphaeriaceae</taxon>
        <taxon>Botryosphaeria</taxon>
    </lineage>
</organism>
<comment type="caution">
    <text evidence="3">The sequence shown here is derived from an EMBL/GenBank/DDBJ whole genome shotgun (WGS) entry which is preliminary data.</text>
</comment>
<reference evidence="3" key="1">
    <citation type="submission" date="2020-04" db="EMBL/GenBank/DDBJ databases">
        <title>Genome Assembly and Annotation of Botryosphaeria dothidea sdau 11-99, a Latent Pathogen of Apple Fruit Ring Rot in China.</title>
        <authorList>
            <person name="Yu C."/>
            <person name="Diao Y."/>
            <person name="Lu Q."/>
            <person name="Zhao J."/>
            <person name="Cui S."/>
            <person name="Peng C."/>
            <person name="He B."/>
            <person name="Liu H."/>
        </authorList>
    </citation>
    <scope>NUCLEOTIDE SEQUENCE [LARGE SCALE GENOMIC DNA]</scope>
    <source>
        <strain evidence="3">Sdau11-99</strain>
    </source>
</reference>
<feature type="compositionally biased region" description="Polar residues" evidence="1">
    <location>
        <begin position="63"/>
        <end position="74"/>
    </location>
</feature>
<dbReference type="SUPFAM" id="SSF52540">
    <property type="entry name" value="P-loop containing nucleoside triphosphate hydrolases"/>
    <property type="match status" value="1"/>
</dbReference>
<dbReference type="Proteomes" id="UP000572817">
    <property type="component" value="Unassembled WGS sequence"/>
</dbReference>
<dbReference type="Pfam" id="PF00004">
    <property type="entry name" value="AAA"/>
    <property type="match status" value="1"/>
</dbReference>
<dbReference type="InterPro" id="IPR003593">
    <property type="entry name" value="AAA+_ATPase"/>
</dbReference>
<dbReference type="InterPro" id="IPR003959">
    <property type="entry name" value="ATPase_AAA_core"/>
</dbReference>
<feature type="compositionally biased region" description="Low complexity" evidence="1">
    <location>
        <begin position="26"/>
        <end position="39"/>
    </location>
</feature>
<dbReference type="EMBL" id="WWBZ02000033">
    <property type="protein sequence ID" value="KAF4306747.1"/>
    <property type="molecule type" value="Genomic_DNA"/>
</dbReference>
<name>A0A8H4N8T5_9PEZI</name>
<evidence type="ECO:0000313" key="3">
    <source>
        <dbReference type="EMBL" id="KAF4306747.1"/>
    </source>
</evidence>
<dbReference type="GO" id="GO:0005524">
    <property type="term" value="F:ATP binding"/>
    <property type="evidence" value="ECO:0007669"/>
    <property type="project" value="InterPro"/>
</dbReference>
<dbReference type="CDD" id="cd19481">
    <property type="entry name" value="RecA-like_protease"/>
    <property type="match status" value="1"/>
</dbReference>
<dbReference type="PANTHER" id="PTHR46411">
    <property type="entry name" value="FAMILY ATPASE, PUTATIVE-RELATED"/>
    <property type="match status" value="1"/>
</dbReference>
<feature type="domain" description="AAA+ ATPase" evidence="2">
    <location>
        <begin position="481"/>
        <end position="608"/>
    </location>
</feature>
<dbReference type="Pfam" id="PF22942">
    <property type="entry name" value="DUF7025"/>
    <property type="match status" value="1"/>
</dbReference>
<evidence type="ECO:0000259" key="2">
    <source>
        <dbReference type="SMART" id="SM00382"/>
    </source>
</evidence>
<evidence type="ECO:0000256" key="1">
    <source>
        <dbReference type="SAM" id="MobiDB-lite"/>
    </source>
</evidence>